<dbReference type="AlphaFoldDB" id="A0A6L8MF73"/>
<dbReference type="CDD" id="cd04301">
    <property type="entry name" value="NAT_SF"/>
    <property type="match status" value="1"/>
</dbReference>
<gene>
    <name evidence="2" type="ORF">GTP44_02645</name>
</gene>
<dbReference type="SUPFAM" id="SSF55729">
    <property type="entry name" value="Acyl-CoA N-acyltransferases (Nat)"/>
    <property type="match status" value="1"/>
</dbReference>
<accession>A0A6L8MF73</accession>
<dbReference type="PROSITE" id="PS51186">
    <property type="entry name" value="GNAT"/>
    <property type="match status" value="1"/>
</dbReference>
<dbReference type="RefSeq" id="WP_161018183.1">
    <property type="nucleotide sequence ID" value="NZ_WWCP01000001.1"/>
</dbReference>
<organism evidence="2 3">
    <name type="scientific">Duganella lactea</name>
    <dbReference type="NCBI Taxonomy" id="2692173"/>
    <lineage>
        <taxon>Bacteria</taxon>
        <taxon>Pseudomonadati</taxon>
        <taxon>Pseudomonadota</taxon>
        <taxon>Betaproteobacteria</taxon>
        <taxon>Burkholderiales</taxon>
        <taxon>Oxalobacteraceae</taxon>
        <taxon>Telluria group</taxon>
        <taxon>Duganella</taxon>
    </lineage>
</organism>
<comment type="caution">
    <text evidence="2">The sequence shown here is derived from an EMBL/GenBank/DDBJ whole genome shotgun (WGS) entry which is preliminary data.</text>
</comment>
<feature type="domain" description="N-acetyltransferase" evidence="1">
    <location>
        <begin position="35"/>
        <end position="183"/>
    </location>
</feature>
<dbReference type="Pfam" id="PF00583">
    <property type="entry name" value="Acetyltransf_1"/>
    <property type="match status" value="1"/>
</dbReference>
<evidence type="ECO:0000313" key="2">
    <source>
        <dbReference type="EMBL" id="MYM80861.1"/>
    </source>
</evidence>
<name>A0A6L8MF73_9BURK</name>
<dbReference type="Proteomes" id="UP000474565">
    <property type="component" value="Unassembled WGS sequence"/>
</dbReference>
<keyword evidence="2" id="KW-0808">Transferase</keyword>
<dbReference type="InterPro" id="IPR016181">
    <property type="entry name" value="Acyl_CoA_acyltransferase"/>
</dbReference>
<dbReference type="EMBL" id="WWCP01000001">
    <property type="protein sequence ID" value="MYM80861.1"/>
    <property type="molecule type" value="Genomic_DNA"/>
</dbReference>
<proteinExistence type="predicted"/>
<sequence length="223" mass="25674">MNADLFQNPLRRLRNRDGKRPTVPVKELRERDRRRMLRHFLELEDADRLLRFGSVLPDEQVSNYVNRIDFSRDMVFGVYNRVFRLVAVGHLAFAPRDESSTVTDKERVAEFGVSVSRSARGMGVGSRLFERAAIHCRNNDVDTLYMHCLSSNKTMMHIAKKAGMEIHRDYGEADAYLKLLPADPSSVLQEALHEQLAVLDYTYKANKRIAAKWLGRLLGRKTP</sequence>
<evidence type="ECO:0000313" key="3">
    <source>
        <dbReference type="Proteomes" id="UP000474565"/>
    </source>
</evidence>
<protein>
    <submittedName>
        <fullName evidence="2">GNAT family N-acetyltransferase</fullName>
    </submittedName>
</protein>
<dbReference type="Gene3D" id="3.40.630.30">
    <property type="match status" value="1"/>
</dbReference>
<dbReference type="GO" id="GO:0016747">
    <property type="term" value="F:acyltransferase activity, transferring groups other than amino-acyl groups"/>
    <property type="evidence" value="ECO:0007669"/>
    <property type="project" value="InterPro"/>
</dbReference>
<evidence type="ECO:0000259" key="1">
    <source>
        <dbReference type="PROSITE" id="PS51186"/>
    </source>
</evidence>
<reference evidence="2 3" key="1">
    <citation type="submission" date="2019-12" db="EMBL/GenBank/DDBJ databases">
        <title>Novel species isolated from a subtropical stream in China.</title>
        <authorList>
            <person name="Lu H."/>
        </authorList>
    </citation>
    <scope>NUCLEOTIDE SEQUENCE [LARGE SCALE GENOMIC DNA]</scope>
    <source>
        <strain evidence="2 3">FT50W</strain>
    </source>
</reference>
<dbReference type="InterPro" id="IPR000182">
    <property type="entry name" value="GNAT_dom"/>
</dbReference>